<reference evidence="2 3" key="1">
    <citation type="submission" date="2017-10" db="EMBL/GenBank/DDBJ databases">
        <title>A large-scale comparative metagenomic study reveals the eutrophication-driven functional interactions in six Microcystis-epibionts communities.</title>
        <authorList>
            <person name="Li Q."/>
            <person name="Lin F."/>
        </authorList>
    </citation>
    <scope>NUCLEOTIDE SEQUENCE [LARGE SCALE GENOMIC DNA]</scope>
    <source>
        <strain evidence="2">TF09</strain>
    </source>
</reference>
<evidence type="ECO:0000313" key="2">
    <source>
        <dbReference type="EMBL" id="REJ39816.1"/>
    </source>
</evidence>
<evidence type="ECO:0000313" key="3">
    <source>
        <dbReference type="Proteomes" id="UP000256873"/>
    </source>
</evidence>
<dbReference type="AlphaFoldDB" id="A0A3E0KXL0"/>
<keyword evidence="1" id="KW-0472">Membrane</keyword>
<proteinExistence type="predicted"/>
<dbReference type="Proteomes" id="UP000256873">
    <property type="component" value="Unassembled WGS sequence"/>
</dbReference>
<evidence type="ECO:0000256" key="1">
    <source>
        <dbReference type="SAM" id="Phobius"/>
    </source>
</evidence>
<dbReference type="EMBL" id="QQWC01000006">
    <property type="protein sequence ID" value="REJ39816.1"/>
    <property type="molecule type" value="Genomic_DNA"/>
</dbReference>
<gene>
    <name evidence="2" type="ORF">DWQ54_21075</name>
</gene>
<accession>A0A3E0KXL0</accession>
<keyword evidence="1" id="KW-1133">Transmembrane helix</keyword>
<comment type="caution">
    <text evidence="2">The sequence shown here is derived from an EMBL/GenBank/DDBJ whole genome shotgun (WGS) entry which is preliminary data.</text>
</comment>
<feature type="transmembrane region" description="Helical" evidence="1">
    <location>
        <begin position="57"/>
        <end position="76"/>
    </location>
</feature>
<name>A0A3E0KXL0_9CHRO</name>
<organism evidence="2 3">
    <name type="scientific">Microcystis flos-aquae TF09</name>
    <dbReference type="NCBI Taxonomy" id="2060473"/>
    <lineage>
        <taxon>Bacteria</taxon>
        <taxon>Bacillati</taxon>
        <taxon>Cyanobacteriota</taxon>
        <taxon>Cyanophyceae</taxon>
        <taxon>Oscillatoriophycideae</taxon>
        <taxon>Chroococcales</taxon>
        <taxon>Microcystaceae</taxon>
        <taxon>Microcystis</taxon>
    </lineage>
</organism>
<keyword evidence="1" id="KW-0812">Transmembrane</keyword>
<protein>
    <submittedName>
        <fullName evidence="2">DUF4258 domain-containing protein</fullName>
    </submittedName>
</protein>
<sequence length="86" mass="10220">MKEIRFSDHAKFKIDILANHELNISPEFIIDTICNPDKIEILPESKVIFQRRLNENLVLRVICREFSAFILIITLYPGRTNRYEKD</sequence>